<evidence type="ECO:0000313" key="3">
    <source>
        <dbReference type="Proteomes" id="UP000779508"/>
    </source>
</evidence>
<evidence type="ECO:0000259" key="1">
    <source>
        <dbReference type="Pfam" id="PF00899"/>
    </source>
</evidence>
<dbReference type="CDD" id="cd00757">
    <property type="entry name" value="ThiF_MoeB_HesA_family"/>
    <property type="match status" value="1"/>
</dbReference>
<dbReference type="Pfam" id="PF00899">
    <property type="entry name" value="ThiF"/>
    <property type="match status" value="1"/>
</dbReference>
<protein>
    <submittedName>
        <fullName evidence="2">ThiF family adenylyltransferase</fullName>
    </submittedName>
</protein>
<keyword evidence="2" id="KW-0548">Nucleotidyltransferase</keyword>
<proteinExistence type="predicted"/>
<reference evidence="2 3" key="1">
    <citation type="submission" date="2021-06" db="EMBL/GenBank/DDBJ databases">
        <authorList>
            <person name="Sun Q."/>
            <person name="Li D."/>
        </authorList>
    </citation>
    <scope>NUCLEOTIDE SEQUENCE [LARGE SCALE GENOMIC DNA]</scope>
    <source>
        <strain evidence="2 3">MSJ-5</strain>
    </source>
</reference>
<dbReference type="InterPro" id="IPR045886">
    <property type="entry name" value="ThiF/MoeB/HesA"/>
</dbReference>
<dbReference type="Proteomes" id="UP000779508">
    <property type="component" value="Unassembled WGS sequence"/>
</dbReference>
<accession>A0ABS6G3A3</accession>
<dbReference type="RefSeq" id="WP_216417357.1">
    <property type="nucleotide sequence ID" value="NZ_JAHLQK010000004.1"/>
</dbReference>
<feature type="domain" description="THIF-type NAD/FAD binding fold" evidence="1">
    <location>
        <begin position="4"/>
        <end position="240"/>
    </location>
</feature>
<comment type="caution">
    <text evidence="2">The sequence shown here is derived from an EMBL/GenBank/DDBJ whole genome shotgun (WGS) entry which is preliminary data.</text>
</comment>
<gene>
    <name evidence="2" type="ORF">KQI88_11165</name>
</gene>
<dbReference type="GO" id="GO:0016779">
    <property type="term" value="F:nucleotidyltransferase activity"/>
    <property type="evidence" value="ECO:0007669"/>
    <property type="project" value="UniProtKB-KW"/>
</dbReference>
<dbReference type="InterPro" id="IPR000594">
    <property type="entry name" value="ThiF_NAD_FAD-bd"/>
</dbReference>
<evidence type="ECO:0000313" key="2">
    <source>
        <dbReference type="EMBL" id="MBU5676975.1"/>
    </source>
</evidence>
<dbReference type="PANTHER" id="PTHR10953:SF102">
    <property type="entry name" value="ADENYLYLTRANSFERASE AND SULFURTRANSFERASE MOCS3"/>
    <property type="match status" value="1"/>
</dbReference>
<sequence>MGRYSKQILFDEIGEQGQKKLSESKVVVIGCGALGTVIANNLARSGVGYIRIVDRDYIELSNLQRQILFDEEDIKNNLPKAIAAEYKLKKINTNIIVDSIIKDVNSNNILTICKDMDLILDATDNLNIRYLINDASIKLNIPWIYGAVIGSTGMTHTIIPKQTPCLRCIMPDIPPAGSVDSCDLVGVLNSIVNIIASIQSTEAIKLLIGKTEAVIKDLRYIDVWNNDFEVIKINYKEDCPACSNNKLEFLNRNSQDVIFLCGKDSVQVNPMNNDISADSIVSRLESTGIEVRRNNFFLKFEVEGIEFTLFYDGRAILKNISDTIKAKILYGKYIGF</sequence>
<keyword evidence="2" id="KW-0808">Transferase</keyword>
<dbReference type="PANTHER" id="PTHR10953">
    <property type="entry name" value="UBIQUITIN-ACTIVATING ENZYME E1"/>
    <property type="match status" value="1"/>
</dbReference>
<name>A0ABS6G3A3_9FIRM</name>
<dbReference type="EMBL" id="JAHLQK010000004">
    <property type="protein sequence ID" value="MBU5676975.1"/>
    <property type="molecule type" value="Genomic_DNA"/>
</dbReference>
<organism evidence="2 3">
    <name type="scientific">Alkaliphilus flagellatus</name>
    <dbReference type="NCBI Taxonomy" id="2841507"/>
    <lineage>
        <taxon>Bacteria</taxon>
        <taxon>Bacillati</taxon>
        <taxon>Bacillota</taxon>
        <taxon>Clostridia</taxon>
        <taxon>Peptostreptococcales</taxon>
        <taxon>Natronincolaceae</taxon>
        <taxon>Alkaliphilus</taxon>
    </lineage>
</organism>
<keyword evidence="3" id="KW-1185">Reference proteome</keyword>